<dbReference type="OrthoDB" id="329835at2759"/>
<dbReference type="InterPro" id="IPR036291">
    <property type="entry name" value="NAD(P)-bd_dom_sf"/>
</dbReference>
<dbReference type="PROSITE" id="PS52019">
    <property type="entry name" value="PKS_MFAS_DH"/>
    <property type="match status" value="1"/>
</dbReference>
<dbReference type="EMBL" id="LUKN01004090">
    <property type="protein sequence ID" value="OAQ96587.1"/>
    <property type="molecule type" value="Genomic_DNA"/>
</dbReference>
<evidence type="ECO:0000313" key="7">
    <source>
        <dbReference type="EMBL" id="OAQ96587.1"/>
    </source>
</evidence>
<dbReference type="InterPro" id="IPR049551">
    <property type="entry name" value="PKS_DH_C"/>
</dbReference>
<evidence type="ECO:0000256" key="1">
    <source>
        <dbReference type="ARBA" id="ARBA00022450"/>
    </source>
</evidence>
<dbReference type="PANTHER" id="PTHR43775:SF22">
    <property type="entry name" value="SYNTHASE, PUTATIVE (JCVI)-RELATED"/>
    <property type="match status" value="1"/>
</dbReference>
<keyword evidence="8" id="KW-1185">Reference proteome</keyword>
<evidence type="ECO:0000259" key="6">
    <source>
        <dbReference type="PROSITE" id="PS52019"/>
    </source>
</evidence>
<dbReference type="InterPro" id="IPR049900">
    <property type="entry name" value="PKS_mFAS_DH"/>
</dbReference>
<dbReference type="InterPro" id="IPR011032">
    <property type="entry name" value="GroES-like_sf"/>
</dbReference>
<proteinExistence type="predicted"/>
<dbReference type="Pfam" id="PF14765">
    <property type="entry name" value="PS-DH"/>
    <property type="match status" value="1"/>
</dbReference>
<dbReference type="SUPFAM" id="SSF51735">
    <property type="entry name" value="NAD(P)-binding Rossmann-fold domains"/>
    <property type="match status" value="1"/>
</dbReference>
<reference evidence="7 8" key="1">
    <citation type="submission" date="2016-03" db="EMBL/GenBank/DDBJ databases">
        <title>Fine-scale spatial genetic structure of a fungal parasite of coffee scale insects.</title>
        <authorList>
            <person name="Jackson D."/>
            <person name="Zemenick K.A."/>
            <person name="Malloure B."/>
            <person name="Quandt C.A."/>
            <person name="James T.Y."/>
        </authorList>
    </citation>
    <scope>NUCLEOTIDE SEQUENCE [LARGE SCALE GENOMIC DNA]</scope>
    <source>
        <strain evidence="7 8">UM487</strain>
    </source>
</reference>
<dbReference type="InterPro" id="IPR049552">
    <property type="entry name" value="PKS_DH_N"/>
</dbReference>
<accession>A0A179I1N9</accession>
<dbReference type="InterPro" id="IPR042104">
    <property type="entry name" value="PKS_dehydratase_sf"/>
</dbReference>
<dbReference type="SUPFAM" id="SSF50129">
    <property type="entry name" value="GroES-like"/>
    <property type="match status" value="1"/>
</dbReference>
<dbReference type="Proteomes" id="UP000243081">
    <property type="component" value="Unassembled WGS sequence"/>
</dbReference>
<protein>
    <recommendedName>
        <fullName evidence="6">PKS/mFAS DH domain-containing protein</fullName>
    </recommendedName>
</protein>
<organism evidence="7 8">
    <name type="scientific">Cordyceps confragosa</name>
    <name type="common">Lecanicillium lecanii</name>
    <dbReference type="NCBI Taxonomy" id="2714763"/>
    <lineage>
        <taxon>Eukaryota</taxon>
        <taxon>Fungi</taxon>
        <taxon>Dikarya</taxon>
        <taxon>Ascomycota</taxon>
        <taxon>Pezizomycotina</taxon>
        <taxon>Sordariomycetes</taxon>
        <taxon>Hypocreomycetidae</taxon>
        <taxon>Hypocreales</taxon>
        <taxon>Cordycipitaceae</taxon>
        <taxon>Akanthomyces</taxon>
    </lineage>
</organism>
<evidence type="ECO:0000256" key="2">
    <source>
        <dbReference type="ARBA" id="ARBA00022553"/>
    </source>
</evidence>
<evidence type="ECO:0000313" key="8">
    <source>
        <dbReference type="Proteomes" id="UP000243081"/>
    </source>
</evidence>
<evidence type="ECO:0000256" key="4">
    <source>
        <dbReference type="PROSITE-ProRule" id="PRU01363"/>
    </source>
</evidence>
<dbReference type="GO" id="GO:0004312">
    <property type="term" value="F:fatty acid synthase activity"/>
    <property type="evidence" value="ECO:0007669"/>
    <property type="project" value="TreeGrafter"/>
</dbReference>
<feature type="region of interest" description="Disordered" evidence="5">
    <location>
        <begin position="163"/>
        <end position="187"/>
    </location>
</feature>
<feature type="domain" description="PKS/mFAS DH" evidence="6">
    <location>
        <begin position="27"/>
        <end position="355"/>
    </location>
</feature>
<dbReference type="InterPro" id="IPR050091">
    <property type="entry name" value="PKS_NRPS_Biosynth_Enz"/>
</dbReference>
<dbReference type="GO" id="GO:0044550">
    <property type="term" value="P:secondary metabolite biosynthetic process"/>
    <property type="evidence" value="ECO:0007669"/>
    <property type="project" value="TreeGrafter"/>
</dbReference>
<keyword evidence="2" id="KW-0597">Phosphoprotein</keyword>
<dbReference type="GO" id="GO:0006633">
    <property type="term" value="P:fatty acid biosynthetic process"/>
    <property type="evidence" value="ECO:0007669"/>
    <property type="project" value="TreeGrafter"/>
</dbReference>
<feature type="non-terminal residue" evidence="7">
    <location>
        <position position="1"/>
    </location>
</feature>
<feature type="region of interest" description="N-terminal hotdog fold" evidence="4">
    <location>
        <begin position="27"/>
        <end position="161"/>
    </location>
</feature>
<dbReference type="Gene3D" id="3.90.180.10">
    <property type="entry name" value="Medium-chain alcohol dehydrogenases, catalytic domain"/>
    <property type="match status" value="1"/>
</dbReference>
<dbReference type="Gene3D" id="3.10.129.110">
    <property type="entry name" value="Polyketide synthase dehydratase"/>
    <property type="match status" value="1"/>
</dbReference>
<gene>
    <name evidence="7" type="ORF">LLEC1_07427</name>
</gene>
<feature type="active site" description="Proton acceptor; for dehydratase activity" evidence="4">
    <location>
        <position position="59"/>
    </location>
</feature>
<feature type="active site" description="Proton donor; for dehydratase activity" evidence="4">
    <location>
        <position position="262"/>
    </location>
</feature>
<comment type="caution">
    <text evidence="7">The sequence shown here is derived from an EMBL/GenBank/DDBJ whole genome shotgun (WGS) entry which is preliminary data.</text>
</comment>
<keyword evidence="3" id="KW-0511">Multifunctional enzyme</keyword>
<evidence type="ECO:0000256" key="5">
    <source>
        <dbReference type="SAM" id="MobiDB-lite"/>
    </source>
</evidence>
<feature type="region of interest" description="C-terminal hotdog fold" evidence="4">
    <location>
        <begin position="182"/>
        <end position="355"/>
    </location>
</feature>
<sequence length="1061" mass="115579">YSWDHSVKHWHESRLSREYRLRREPYHDLVGVRMTETSSTEPRWRHMVDLKTLPWLADHVIDGLVVFPGAGHVCMALEAVSQLRRQLYPNKGLEVVALHNVVFLRALIIPQKPSRVELQLSMRPIRDDASPLAYSFSVTAFLDGKWDEYCTGRVQGVLASAEEDEAAAEVDPTSPAAADDSQSRQRPYNGTCWEAEELYNEMSSDGNTYGPGFRNVGSLMLSEEEDEGRAPKAWATVHVPNVAAMMPAQQQAVHILHPATLDGMFHVGIPVMKRLHGAGSVMPVAIGELLVAAAAADDNDSALSRPGSCLDVRATLTSSRFRASDMDMVATASDGCVVLSASGIESRSLAAHANRDEEALDERNICYELSWQADLDFLRVGCGSLPTNPRLADVIRCICFKTANLNVAEMAPFSKNMAVEFLNCVSLYDGTVATYDLVHTVSDPIEDTDKFLSGYPVHHRVLQQKESSIQSDGPRNKEYHVVLASSVESLPDSQTLLKTHGIVVLVLKPSITRPDKDVLKEIPPAFQVQLLFHEAVGSRLVVLLRLSLDDDKLDLELALPSHIRVVTHAAPEASPSWVAQAVVKLSEVGTKITTARLGELEFSTDDAVDVDEMPTVIIDDLAQPILSDRCVFDAALRLLRHKSRILWLSLDEPASMHQITGVARTAHAENDDLRLTTIHVSQSATESQILIDLLGHCLQVLASQGNVSSPAAEREYRVDAKAQILIPRLHSSDELNRVVRTTKTPKFSRKPQPRLELCRFSSTAQHISLGGSMKSLDAAANSLVFQRHAASEDDLARDAIEIETRAFVLSSLDSIGEYAGIVRRVGQDVTSFVPGDAVVAVTLDAVVGANLPRMPSAHAVPFSPSTLQWTVAAAMIVPLLAATHALGNLLLPSAEPTDVVAIIDGSLSVIGRAAVAAAKARGFIVPATATDRKEAQRIGSELDIAQCNIVLHGRPSLPRRPYKSSLPQADIIVQAGGKRVPAVAWQSLKPLSQILVFDTSEPCIPPASSLKRFRNVTVHYCHAMDVLRANPDCVADLNAMTALALQLGSFKSMEHLAVVNV</sequence>
<dbReference type="PANTHER" id="PTHR43775">
    <property type="entry name" value="FATTY ACID SYNTHASE"/>
    <property type="match status" value="1"/>
</dbReference>
<dbReference type="SMART" id="SM00826">
    <property type="entry name" value="PKS_DH"/>
    <property type="match status" value="1"/>
</dbReference>
<name>A0A179I1N9_CORDF</name>
<keyword evidence="1" id="KW-0596">Phosphopantetheine</keyword>
<dbReference type="InterPro" id="IPR020807">
    <property type="entry name" value="PKS_DH"/>
</dbReference>
<dbReference type="Pfam" id="PF21089">
    <property type="entry name" value="PKS_DH_N"/>
    <property type="match status" value="1"/>
</dbReference>
<dbReference type="AlphaFoldDB" id="A0A179I1N9"/>
<evidence type="ECO:0000256" key="3">
    <source>
        <dbReference type="ARBA" id="ARBA00023268"/>
    </source>
</evidence>